<dbReference type="KEGG" id="sth:STH2186"/>
<protein>
    <submittedName>
        <fullName evidence="1">Uncharacterized protein</fullName>
    </submittedName>
</protein>
<gene>
    <name evidence="1" type="ordered locus">STH2186</name>
</gene>
<sequence length="108" mass="11236">MKQPVAFPGRKVFSSEVSLPPFAVPPSSTAHTRTVVEPLASCAGVKLRWPTSPSWVRVWGPASSRTVMSPPGVKSGGALTAALMVTSPYAIAGASLPQGPGPNRQTRK</sequence>
<organism evidence="1 2">
    <name type="scientific">Symbiobacterium thermophilum (strain DSM 24528 / JCM 14929 / IAM 14863 / T)</name>
    <dbReference type="NCBI Taxonomy" id="292459"/>
    <lineage>
        <taxon>Bacteria</taxon>
        <taxon>Bacillati</taxon>
        <taxon>Bacillota</taxon>
        <taxon>Clostridia</taxon>
        <taxon>Eubacteriales</taxon>
        <taxon>Symbiobacteriaceae</taxon>
        <taxon>Symbiobacterium</taxon>
    </lineage>
</organism>
<accession>Q67MC2</accession>
<evidence type="ECO:0000313" key="2">
    <source>
        <dbReference type="Proteomes" id="UP000000417"/>
    </source>
</evidence>
<dbReference type="HOGENOM" id="CLU_2195598_0_0_9"/>
<evidence type="ECO:0000313" key="1">
    <source>
        <dbReference type="EMBL" id="BAD41171.1"/>
    </source>
</evidence>
<dbReference type="EMBL" id="AP006840">
    <property type="protein sequence ID" value="BAD41171.1"/>
    <property type="molecule type" value="Genomic_DNA"/>
</dbReference>
<name>Q67MC2_SYMTH</name>
<keyword evidence="2" id="KW-1185">Reference proteome</keyword>
<proteinExistence type="predicted"/>
<dbReference type="AlphaFoldDB" id="Q67MC2"/>
<reference evidence="1 2" key="1">
    <citation type="journal article" date="2004" name="Nucleic Acids Res.">
        <title>Genome sequence of Symbiobacterium thermophilum, an uncultivable bacterium that depends on microbial commensalism.</title>
        <authorList>
            <person name="Ueda K."/>
            <person name="Yamashita A."/>
            <person name="Ishikawa J."/>
            <person name="Shimada M."/>
            <person name="Watsuji T."/>
            <person name="Morimura K."/>
            <person name="Ikeda H."/>
            <person name="Hattori M."/>
            <person name="Beppu T."/>
        </authorList>
    </citation>
    <scope>NUCLEOTIDE SEQUENCE [LARGE SCALE GENOMIC DNA]</scope>
    <source>
        <strain evidence="2">T / IAM 14863</strain>
    </source>
</reference>
<dbReference type="Proteomes" id="UP000000417">
    <property type="component" value="Chromosome"/>
</dbReference>
<dbReference type="STRING" id="292459.STH2186"/>